<comment type="catalytic activity">
    <reaction evidence="1 9">
        <text>Endonucleolytic cleavage to 5'-phosphomonoester.</text>
        <dbReference type="EC" id="3.1.26.3"/>
    </reaction>
</comment>
<dbReference type="EC" id="3.1.26.3" evidence="9"/>
<evidence type="ECO:0000256" key="8">
    <source>
        <dbReference type="ARBA" id="ARBA00022884"/>
    </source>
</evidence>
<comment type="caution">
    <text evidence="12">The sequence shown here is derived from an EMBL/GenBank/DDBJ whole genome shotgun (WGS) entry which is preliminary data.</text>
</comment>
<dbReference type="GO" id="GO:0010468">
    <property type="term" value="P:regulation of gene expression"/>
    <property type="evidence" value="ECO:0007669"/>
    <property type="project" value="TreeGrafter"/>
</dbReference>
<evidence type="ECO:0000256" key="2">
    <source>
        <dbReference type="ARBA" id="ARBA00010183"/>
    </source>
</evidence>
<proteinExistence type="inferred from homology"/>
<dbReference type="PROSITE" id="PS50137">
    <property type="entry name" value="DS_RBD"/>
    <property type="match status" value="1"/>
</dbReference>
<sequence length="230" mass="25952">MSDEKILELEGKIGLEFKDKNILLQALTHRSYLNENTAWKLEHNERLEFLGDAVLELAVTDHLYKNYPNPEGELTNWRAAIVNANILATISAKFDLNSYILLSRGEAKDTGRARQYILANAMEAVIGAIYLDQGYTAAEDFIKRFIIVELPEIIAQELYRDAKSRLQEEAQERVGVTPTYEVLKESGPDHARSFVVGVYLGKELAAEGEGLSKQEAQQIAAERALKLKQW</sequence>
<evidence type="ECO:0000313" key="12">
    <source>
        <dbReference type="EMBL" id="KKU20283.1"/>
    </source>
</evidence>
<organism evidence="12 13">
    <name type="scientific">Candidatus Nomurabacteria bacterium GW2011_GWA1_46_11</name>
    <dbReference type="NCBI Taxonomy" id="1618732"/>
    <lineage>
        <taxon>Bacteria</taxon>
        <taxon>Candidatus Nomuraibacteriota</taxon>
    </lineage>
</organism>
<keyword evidence="9" id="KW-0479">Metal-binding</keyword>
<dbReference type="CDD" id="cd10845">
    <property type="entry name" value="DSRM_RNAse_III_family"/>
    <property type="match status" value="1"/>
</dbReference>
<dbReference type="PANTHER" id="PTHR11207">
    <property type="entry name" value="RIBONUCLEASE III"/>
    <property type="match status" value="1"/>
</dbReference>
<dbReference type="SUPFAM" id="SSF54768">
    <property type="entry name" value="dsRNA-binding domain-like"/>
    <property type="match status" value="1"/>
</dbReference>
<dbReference type="SUPFAM" id="SSF69065">
    <property type="entry name" value="RNase III domain-like"/>
    <property type="match status" value="1"/>
</dbReference>
<dbReference type="SMART" id="SM00535">
    <property type="entry name" value="RIBOc"/>
    <property type="match status" value="1"/>
</dbReference>
<protein>
    <recommendedName>
        <fullName evidence="9">Ribonuclease 3</fullName>
        <ecNumber evidence="9">3.1.26.3</ecNumber>
    </recommendedName>
    <alternativeName>
        <fullName evidence="9">Ribonuclease III</fullName>
        <shortName evidence="9">RNase III</shortName>
    </alternativeName>
</protein>
<keyword evidence="5 9" id="KW-0540">Nuclease</keyword>
<dbReference type="PANTHER" id="PTHR11207:SF0">
    <property type="entry name" value="RIBONUCLEASE 3"/>
    <property type="match status" value="1"/>
</dbReference>
<feature type="active site" evidence="9">
    <location>
        <position position="52"/>
    </location>
</feature>
<keyword evidence="7 9" id="KW-0378">Hydrolase</keyword>
<dbReference type="CDD" id="cd00593">
    <property type="entry name" value="RIBOc"/>
    <property type="match status" value="1"/>
</dbReference>
<evidence type="ECO:0000256" key="5">
    <source>
        <dbReference type="ARBA" id="ARBA00022722"/>
    </source>
</evidence>
<reference evidence="12 13" key="1">
    <citation type="journal article" date="2015" name="Nature">
        <title>rRNA introns, odd ribosomes, and small enigmatic genomes across a large radiation of phyla.</title>
        <authorList>
            <person name="Brown C.T."/>
            <person name="Hug L.A."/>
            <person name="Thomas B.C."/>
            <person name="Sharon I."/>
            <person name="Castelle C.J."/>
            <person name="Singh A."/>
            <person name="Wilkins M.J."/>
            <person name="Williams K.H."/>
            <person name="Banfield J.F."/>
        </authorList>
    </citation>
    <scope>NUCLEOTIDE SEQUENCE [LARGE SCALE GENOMIC DNA]</scope>
</reference>
<dbReference type="InterPro" id="IPR011907">
    <property type="entry name" value="RNase_III"/>
</dbReference>
<evidence type="ECO:0000259" key="11">
    <source>
        <dbReference type="PROSITE" id="PS50142"/>
    </source>
</evidence>
<dbReference type="PATRIC" id="fig|1618732.3.peg.985"/>
<gene>
    <name evidence="9" type="primary">rnc</name>
    <name evidence="12" type="ORF">UX31_C0043G0002</name>
</gene>
<dbReference type="Gene3D" id="1.10.1520.10">
    <property type="entry name" value="Ribonuclease III domain"/>
    <property type="match status" value="1"/>
</dbReference>
<dbReference type="GO" id="GO:0006364">
    <property type="term" value="P:rRNA processing"/>
    <property type="evidence" value="ECO:0007669"/>
    <property type="project" value="UniProtKB-UniRule"/>
</dbReference>
<dbReference type="PROSITE" id="PS50142">
    <property type="entry name" value="RNASE_3_2"/>
    <property type="match status" value="1"/>
</dbReference>
<comment type="cofactor">
    <cofactor evidence="9">
        <name>Mg(2+)</name>
        <dbReference type="ChEBI" id="CHEBI:18420"/>
    </cofactor>
</comment>
<accession>A0A0G1QRA1</accession>
<evidence type="ECO:0000259" key="10">
    <source>
        <dbReference type="PROSITE" id="PS50137"/>
    </source>
</evidence>
<comment type="subunit">
    <text evidence="9">Homodimer.</text>
</comment>
<feature type="domain" description="DRBM" evidence="10">
    <location>
        <begin position="161"/>
        <end position="226"/>
    </location>
</feature>
<dbReference type="NCBIfam" id="TIGR02191">
    <property type="entry name" value="RNaseIII"/>
    <property type="match status" value="1"/>
</dbReference>
<keyword evidence="8 9" id="KW-0694">RNA-binding</keyword>
<dbReference type="PROSITE" id="PS00517">
    <property type="entry name" value="RNASE_3_1"/>
    <property type="match status" value="1"/>
</dbReference>
<evidence type="ECO:0000256" key="6">
    <source>
        <dbReference type="ARBA" id="ARBA00022759"/>
    </source>
</evidence>
<dbReference type="GO" id="GO:0008033">
    <property type="term" value="P:tRNA processing"/>
    <property type="evidence" value="ECO:0007669"/>
    <property type="project" value="UniProtKB-KW"/>
</dbReference>
<keyword evidence="9" id="KW-0963">Cytoplasm</keyword>
<name>A0A0G1QRA1_9BACT</name>
<feature type="domain" description="RNase III" evidence="11">
    <location>
        <begin position="6"/>
        <end position="134"/>
    </location>
</feature>
<dbReference type="GO" id="GO:0004525">
    <property type="term" value="F:ribonuclease III activity"/>
    <property type="evidence" value="ECO:0007669"/>
    <property type="project" value="UniProtKB-UniRule"/>
</dbReference>
<keyword evidence="9" id="KW-0699">rRNA-binding</keyword>
<feature type="active site" evidence="9">
    <location>
        <position position="123"/>
    </location>
</feature>
<dbReference type="HAMAP" id="MF_00104">
    <property type="entry name" value="RNase_III"/>
    <property type="match status" value="1"/>
</dbReference>
<dbReference type="FunFam" id="1.10.1520.10:FF:000001">
    <property type="entry name" value="Ribonuclease 3"/>
    <property type="match status" value="1"/>
</dbReference>
<keyword evidence="9" id="KW-0460">Magnesium</keyword>
<dbReference type="InterPro" id="IPR014720">
    <property type="entry name" value="dsRBD_dom"/>
</dbReference>
<dbReference type="AlphaFoldDB" id="A0A0G1QRA1"/>
<dbReference type="SMART" id="SM00358">
    <property type="entry name" value="DSRM"/>
    <property type="match status" value="1"/>
</dbReference>
<dbReference type="Pfam" id="PF00035">
    <property type="entry name" value="dsrm"/>
    <property type="match status" value="1"/>
</dbReference>
<dbReference type="GO" id="GO:0046872">
    <property type="term" value="F:metal ion binding"/>
    <property type="evidence" value="ECO:0007669"/>
    <property type="project" value="UniProtKB-KW"/>
</dbReference>
<evidence type="ECO:0000256" key="7">
    <source>
        <dbReference type="ARBA" id="ARBA00022801"/>
    </source>
</evidence>
<dbReference type="EMBL" id="LCLS01000043">
    <property type="protein sequence ID" value="KKU20283.1"/>
    <property type="molecule type" value="Genomic_DNA"/>
</dbReference>
<evidence type="ECO:0000256" key="9">
    <source>
        <dbReference type="HAMAP-Rule" id="MF_00104"/>
    </source>
</evidence>
<keyword evidence="3 9" id="KW-0698">rRNA processing</keyword>
<evidence type="ECO:0000256" key="3">
    <source>
        <dbReference type="ARBA" id="ARBA00022552"/>
    </source>
</evidence>
<dbReference type="Pfam" id="PF14622">
    <property type="entry name" value="Ribonucleas_3_3"/>
    <property type="match status" value="1"/>
</dbReference>
<dbReference type="Proteomes" id="UP000034107">
    <property type="component" value="Unassembled WGS sequence"/>
</dbReference>
<dbReference type="GO" id="GO:0019843">
    <property type="term" value="F:rRNA binding"/>
    <property type="evidence" value="ECO:0007669"/>
    <property type="project" value="UniProtKB-KW"/>
</dbReference>
<evidence type="ECO:0000256" key="1">
    <source>
        <dbReference type="ARBA" id="ARBA00000109"/>
    </source>
</evidence>
<dbReference type="InterPro" id="IPR000999">
    <property type="entry name" value="RNase_III_dom"/>
</dbReference>
<feature type="binding site" evidence="9">
    <location>
        <position position="48"/>
    </location>
    <ligand>
        <name>Mg(2+)</name>
        <dbReference type="ChEBI" id="CHEBI:18420"/>
    </ligand>
</feature>
<dbReference type="GO" id="GO:0006397">
    <property type="term" value="P:mRNA processing"/>
    <property type="evidence" value="ECO:0007669"/>
    <property type="project" value="UniProtKB-UniRule"/>
</dbReference>
<dbReference type="GO" id="GO:0003725">
    <property type="term" value="F:double-stranded RNA binding"/>
    <property type="evidence" value="ECO:0007669"/>
    <property type="project" value="TreeGrafter"/>
</dbReference>
<evidence type="ECO:0000313" key="13">
    <source>
        <dbReference type="Proteomes" id="UP000034107"/>
    </source>
</evidence>
<keyword evidence="6 9" id="KW-0255">Endonuclease</keyword>
<dbReference type="GO" id="GO:0005737">
    <property type="term" value="C:cytoplasm"/>
    <property type="evidence" value="ECO:0007669"/>
    <property type="project" value="UniProtKB-SubCell"/>
</dbReference>
<dbReference type="InterPro" id="IPR036389">
    <property type="entry name" value="RNase_III_sf"/>
</dbReference>
<dbReference type="Gene3D" id="3.30.160.20">
    <property type="match status" value="1"/>
</dbReference>
<feature type="binding site" evidence="9">
    <location>
        <position position="123"/>
    </location>
    <ligand>
        <name>Mg(2+)</name>
        <dbReference type="ChEBI" id="CHEBI:18420"/>
    </ligand>
</feature>
<keyword evidence="9" id="KW-0819">tRNA processing</keyword>
<comment type="function">
    <text evidence="9">Digests double-stranded RNA. Involved in the processing of primary rRNA transcript to yield the immediate precursors to the large and small rRNAs (23S and 16S). Processes some mRNAs, and tRNAs when they are encoded in the rRNA operon. Processes pre-crRNA and tracrRNA of type II CRISPR loci if present in the organism.</text>
</comment>
<keyword evidence="4 9" id="KW-0507">mRNA processing</keyword>
<feature type="binding site" evidence="9">
    <location>
        <position position="120"/>
    </location>
    <ligand>
        <name>Mg(2+)</name>
        <dbReference type="ChEBI" id="CHEBI:18420"/>
    </ligand>
</feature>
<comment type="subcellular location">
    <subcellularLocation>
        <location evidence="9">Cytoplasm</location>
    </subcellularLocation>
</comment>
<evidence type="ECO:0000256" key="4">
    <source>
        <dbReference type="ARBA" id="ARBA00022664"/>
    </source>
</evidence>
<comment type="similarity">
    <text evidence="2">Belongs to the ribonuclease III family.</text>
</comment>